<proteinExistence type="inferred from homology"/>
<evidence type="ECO:0000256" key="5">
    <source>
        <dbReference type="ARBA" id="ARBA00023172"/>
    </source>
</evidence>
<dbReference type="PANTHER" id="PTHR30405">
    <property type="entry name" value="TRANSPOSASE"/>
    <property type="match status" value="1"/>
</dbReference>
<dbReference type="AlphaFoldDB" id="A0ABD5PHM3"/>
<comment type="similarity">
    <text evidence="2">In the N-terminal section; belongs to the transposase 2 family.</text>
</comment>
<organism evidence="9 10">
    <name type="scientific">Halobium salinum</name>
    <dbReference type="NCBI Taxonomy" id="1364940"/>
    <lineage>
        <taxon>Archaea</taxon>
        <taxon>Methanobacteriati</taxon>
        <taxon>Methanobacteriota</taxon>
        <taxon>Stenosarchaea group</taxon>
        <taxon>Halobacteria</taxon>
        <taxon>Halobacteriales</taxon>
        <taxon>Haloferacaceae</taxon>
        <taxon>Halobium</taxon>
    </lineage>
</organism>
<comment type="similarity">
    <text evidence="1">In the C-terminal section; belongs to the transposase 35 family.</text>
</comment>
<keyword evidence="10" id="KW-1185">Reference proteome</keyword>
<keyword evidence="9" id="KW-0255">Endonuclease</keyword>
<evidence type="ECO:0000256" key="6">
    <source>
        <dbReference type="SAM" id="MobiDB-lite"/>
    </source>
</evidence>
<feature type="domain" description="Cas12f1-like TNB" evidence="8">
    <location>
        <begin position="313"/>
        <end position="379"/>
    </location>
</feature>
<evidence type="ECO:0000259" key="8">
    <source>
        <dbReference type="Pfam" id="PF07282"/>
    </source>
</evidence>
<keyword evidence="4" id="KW-0238">DNA-binding</keyword>
<evidence type="ECO:0000256" key="4">
    <source>
        <dbReference type="ARBA" id="ARBA00023125"/>
    </source>
</evidence>
<dbReference type="GO" id="GO:0004519">
    <property type="term" value="F:endonuclease activity"/>
    <property type="evidence" value="ECO:0007669"/>
    <property type="project" value="UniProtKB-KW"/>
</dbReference>
<dbReference type="Pfam" id="PF07282">
    <property type="entry name" value="Cas12f1-like_TNB"/>
    <property type="match status" value="1"/>
</dbReference>
<dbReference type="PANTHER" id="PTHR30405:SF11">
    <property type="entry name" value="RNA-GUIDED DNA ENDONUCLEASE RV2885C-RELATED"/>
    <property type="match status" value="1"/>
</dbReference>
<dbReference type="InterPro" id="IPR010095">
    <property type="entry name" value="Cas12f1-like_TNB"/>
</dbReference>
<evidence type="ECO:0000256" key="3">
    <source>
        <dbReference type="ARBA" id="ARBA00022578"/>
    </source>
</evidence>
<keyword evidence="5" id="KW-0233">DNA recombination</keyword>
<gene>
    <name evidence="9" type="ORF">ACFO0N_20170</name>
</gene>
<dbReference type="GO" id="GO:0003677">
    <property type="term" value="F:DNA binding"/>
    <property type="evidence" value="ECO:0007669"/>
    <property type="project" value="UniProtKB-KW"/>
</dbReference>
<dbReference type="RefSeq" id="WP_267623047.1">
    <property type="nucleotide sequence ID" value="NZ_JAODIW010000007.1"/>
</dbReference>
<dbReference type="NCBIfam" id="NF040570">
    <property type="entry name" value="guided_TnpB"/>
    <property type="match status" value="1"/>
</dbReference>
<feature type="region of interest" description="Disordered" evidence="6">
    <location>
        <begin position="91"/>
        <end position="115"/>
    </location>
</feature>
<reference evidence="9 10" key="1">
    <citation type="journal article" date="2019" name="Int. J. Syst. Evol. Microbiol.">
        <title>The Global Catalogue of Microorganisms (GCM) 10K type strain sequencing project: providing services to taxonomists for standard genome sequencing and annotation.</title>
        <authorList>
            <consortium name="The Broad Institute Genomics Platform"/>
            <consortium name="The Broad Institute Genome Sequencing Center for Infectious Disease"/>
            <person name="Wu L."/>
            <person name="Ma J."/>
        </authorList>
    </citation>
    <scope>NUCLEOTIDE SEQUENCE [LARGE SCALE GENOMIC DNA]</scope>
    <source>
        <strain evidence="9 10">CGMCC 1.12553</strain>
    </source>
</reference>
<dbReference type="GO" id="GO:0006310">
    <property type="term" value="P:DNA recombination"/>
    <property type="evidence" value="ECO:0007669"/>
    <property type="project" value="UniProtKB-KW"/>
</dbReference>
<evidence type="ECO:0000256" key="2">
    <source>
        <dbReference type="ARBA" id="ARBA00011044"/>
    </source>
</evidence>
<dbReference type="NCBIfam" id="TIGR01766">
    <property type="entry name" value="IS200/IS605 family accessory protein TnpB-like domain"/>
    <property type="match status" value="1"/>
</dbReference>
<evidence type="ECO:0000256" key="1">
    <source>
        <dbReference type="ARBA" id="ARBA00008761"/>
    </source>
</evidence>
<keyword evidence="3" id="KW-0815">Transposition</keyword>
<name>A0ABD5PHM3_9EURY</name>
<keyword evidence="9" id="KW-0540">Nuclease</keyword>
<dbReference type="InterPro" id="IPR051399">
    <property type="entry name" value="RNA-guided_DNA_endo/Transpos"/>
</dbReference>
<keyword evidence="9" id="KW-0378">Hydrolase</keyword>
<dbReference type="Pfam" id="PF01385">
    <property type="entry name" value="OrfB_IS605"/>
    <property type="match status" value="1"/>
</dbReference>
<evidence type="ECO:0000313" key="9">
    <source>
        <dbReference type="EMBL" id="MFC4360271.1"/>
    </source>
</evidence>
<evidence type="ECO:0000313" key="10">
    <source>
        <dbReference type="Proteomes" id="UP001595921"/>
    </source>
</evidence>
<dbReference type="Proteomes" id="UP001595921">
    <property type="component" value="Unassembled WGS sequence"/>
</dbReference>
<sequence length="422" mass="48387">MLETSRTYRAKVVNHKQVSDDLNQCGFSASKLWNVARYHTQQEWDETGEIPSEADLKRELKDHERYSDLHSQSSQRVLEELAEAFNGWFKKRKNGDTNANPPGYRKRGDKHPRSTVTWKQNGIKHDSKHNQLRLSKGFNLKNHHSDFILCEYETRPDVAVENIQQVRAVWNGDRWELHLVCKVQIPIEDAPGDRTAGIDLGISNYLVIAYDDGDAELYPGNVLKQDKHYFTRDEYDTAGKNGSSRRALRARQKLSRRKDHFLHALAKQIVEQCIDRGIGRIAIGDLSEIREDKNGDSRNWGRSGNKKLHGWEFERFTRLLEYKAEEYGMLVDRVSERDTSKTCSCCGQKRDANRVERGLYACESCGATMNADVNGAVNIRRKITQNPPTGDMSNGRLARPAVHLFNQTSGRFAPREQVNCEP</sequence>
<dbReference type="GO" id="GO:0032196">
    <property type="term" value="P:transposition"/>
    <property type="evidence" value="ECO:0007669"/>
    <property type="project" value="UniProtKB-KW"/>
</dbReference>
<comment type="caution">
    <text evidence="9">The sequence shown here is derived from an EMBL/GenBank/DDBJ whole genome shotgun (WGS) entry which is preliminary data.</text>
</comment>
<dbReference type="EMBL" id="JBHSDS010000016">
    <property type="protein sequence ID" value="MFC4360271.1"/>
    <property type="molecule type" value="Genomic_DNA"/>
</dbReference>
<feature type="domain" description="Probable transposase IS891/IS1136/IS1341" evidence="7">
    <location>
        <begin position="178"/>
        <end position="290"/>
    </location>
</feature>
<dbReference type="InterPro" id="IPR001959">
    <property type="entry name" value="Transposase"/>
</dbReference>
<evidence type="ECO:0000259" key="7">
    <source>
        <dbReference type="Pfam" id="PF01385"/>
    </source>
</evidence>
<accession>A0ABD5PHM3</accession>
<protein>
    <submittedName>
        <fullName evidence="9">RNA-guided endonuclease InsQ/TnpB family protein</fullName>
    </submittedName>
</protein>